<dbReference type="SMART" id="SM00267">
    <property type="entry name" value="GGDEF"/>
    <property type="match status" value="1"/>
</dbReference>
<feature type="domain" description="GGDEF" evidence="5">
    <location>
        <begin position="371"/>
        <end position="503"/>
    </location>
</feature>
<organism evidence="6 7">
    <name type="scientific">Tenuibacillus multivorans</name>
    <dbReference type="NCBI Taxonomy" id="237069"/>
    <lineage>
        <taxon>Bacteria</taxon>
        <taxon>Bacillati</taxon>
        <taxon>Bacillota</taxon>
        <taxon>Bacilli</taxon>
        <taxon>Bacillales</taxon>
        <taxon>Bacillaceae</taxon>
        <taxon>Tenuibacillus</taxon>
    </lineage>
</organism>
<dbReference type="SUPFAM" id="SSF141868">
    <property type="entry name" value="EAL domain-like"/>
    <property type="match status" value="1"/>
</dbReference>
<dbReference type="Gene3D" id="3.30.70.270">
    <property type="match status" value="1"/>
</dbReference>
<evidence type="ECO:0000259" key="4">
    <source>
        <dbReference type="PROSITE" id="PS50883"/>
    </source>
</evidence>
<dbReference type="Proteomes" id="UP000199334">
    <property type="component" value="Unassembled WGS sequence"/>
</dbReference>
<dbReference type="InterPro" id="IPR013767">
    <property type="entry name" value="PAS_fold"/>
</dbReference>
<dbReference type="SMART" id="SM00091">
    <property type="entry name" value="PAS"/>
    <property type="match status" value="2"/>
</dbReference>
<dbReference type="PROSITE" id="PS50112">
    <property type="entry name" value="PAS"/>
    <property type="match status" value="2"/>
</dbReference>
<dbReference type="OrthoDB" id="9759607at2"/>
<dbReference type="RefSeq" id="WP_093857213.1">
    <property type="nucleotide sequence ID" value="NZ_BJVZ01000004.1"/>
</dbReference>
<sequence>MSNDRYSLEINQLKQFPTKFLVLYLLIGLLWITTTDSLLQFFIDEAPSMSFVQSLKGWMYIFITGLFFYLYLVKETHKNINFYQELQKNENELSLTNEAFNNIDQGLFITDEYGHILKVNKQFMEMIGLTNDQLLGRRYERVLQFKAQESYRSIRQTLDVDGHWEDEIIMVDQNGHYSPKLFTLHQVLDEQDKLTNFFGFLVDIKEEKQKDQMLYVTRKQLQAILEHSPLGLIACDADGHINVWNGQAEEMLGITRQNALQKSIVEVMPKILQGASSYIKTNESEGEVFKQNIEVANANNDRKYLQLAYSNLYDQEGRTIGLQVMFSDYTTEREFRREISYLEHFDFVTGLYNFNTFNVEAEEQIDRYRENQHAFMILDIDRFHSINQQYGTDFGDELIVSIAKTMKNQVRHRGLVARLKGDEFGIFIPGVKGESEVVDIVNRLQEEFQKPMHIRNETVHPTISIGISMYPNDGFTFEEIYQKGNSALKSAKVERNSYEFYDETMNHHLDTYFYENELHRAILSEEIDLYYQPKINMETGSIQGVEALARWFHPEQGMISPGVFIPIAEETGLIFPMTDYVLKRACEDYVKWREAGLRIPSFSVNISAKQFSDEEFVHNVIDILDYYDIPAGVFEIEITESITMDIDRNLNKLNLLREAGVKISIDDFGTGYSSLKYMRDLPVDYVKIDRSFIDMIGQHEEKNMVDFIVDLAKLCKVDIVGEGIETADQMNYLVSIGCRIGQGFYFSKPIPSNDIEQLYVRA</sequence>
<evidence type="ECO:0000259" key="3">
    <source>
        <dbReference type="PROSITE" id="PS50113"/>
    </source>
</evidence>
<dbReference type="NCBIfam" id="TIGR00229">
    <property type="entry name" value="sensory_box"/>
    <property type="match status" value="2"/>
</dbReference>
<name>A0A1H0DBG8_9BACI</name>
<dbReference type="InterPro" id="IPR001633">
    <property type="entry name" value="EAL_dom"/>
</dbReference>
<dbReference type="CDD" id="cd01948">
    <property type="entry name" value="EAL"/>
    <property type="match status" value="1"/>
</dbReference>
<evidence type="ECO:0000313" key="6">
    <source>
        <dbReference type="EMBL" id="SDN67577.1"/>
    </source>
</evidence>
<dbReference type="EMBL" id="FNIG01000007">
    <property type="protein sequence ID" value="SDN67577.1"/>
    <property type="molecule type" value="Genomic_DNA"/>
</dbReference>
<dbReference type="SUPFAM" id="SSF55073">
    <property type="entry name" value="Nucleotide cyclase"/>
    <property type="match status" value="1"/>
</dbReference>
<dbReference type="InterPro" id="IPR052155">
    <property type="entry name" value="Biofilm_reg_signaling"/>
</dbReference>
<dbReference type="SMART" id="SM00052">
    <property type="entry name" value="EAL"/>
    <property type="match status" value="1"/>
</dbReference>
<keyword evidence="1" id="KW-0812">Transmembrane</keyword>
<dbReference type="NCBIfam" id="TIGR00254">
    <property type="entry name" value="GGDEF"/>
    <property type="match status" value="1"/>
</dbReference>
<dbReference type="InterPro" id="IPR000700">
    <property type="entry name" value="PAS-assoc_C"/>
</dbReference>
<dbReference type="PROSITE" id="PS50883">
    <property type="entry name" value="EAL"/>
    <property type="match status" value="1"/>
</dbReference>
<dbReference type="InterPro" id="IPR035919">
    <property type="entry name" value="EAL_sf"/>
</dbReference>
<evidence type="ECO:0000313" key="7">
    <source>
        <dbReference type="Proteomes" id="UP000199334"/>
    </source>
</evidence>
<feature type="transmembrane region" description="Helical" evidence="1">
    <location>
        <begin position="55"/>
        <end position="73"/>
    </location>
</feature>
<gene>
    <name evidence="6" type="ORF">SAMN05216498_2804</name>
</gene>
<dbReference type="SUPFAM" id="SSF55785">
    <property type="entry name" value="PYP-like sensor domain (PAS domain)"/>
    <property type="match status" value="2"/>
</dbReference>
<dbReference type="InterPro" id="IPR035965">
    <property type="entry name" value="PAS-like_dom_sf"/>
</dbReference>
<feature type="domain" description="PAC" evidence="3">
    <location>
        <begin position="164"/>
        <end position="216"/>
    </location>
</feature>
<dbReference type="InterPro" id="IPR029787">
    <property type="entry name" value="Nucleotide_cyclase"/>
</dbReference>
<evidence type="ECO:0000259" key="5">
    <source>
        <dbReference type="PROSITE" id="PS50887"/>
    </source>
</evidence>
<dbReference type="PANTHER" id="PTHR44757:SF2">
    <property type="entry name" value="BIOFILM ARCHITECTURE MAINTENANCE PROTEIN MBAA"/>
    <property type="match status" value="1"/>
</dbReference>
<dbReference type="AlphaFoldDB" id="A0A1H0DBG8"/>
<keyword evidence="7" id="KW-1185">Reference proteome</keyword>
<dbReference type="Pfam" id="PF00563">
    <property type="entry name" value="EAL"/>
    <property type="match status" value="1"/>
</dbReference>
<dbReference type="STRING" id="237069.SAMN05216498_2804"/>
<evidence type="ECO:0000256" key="1">
    <source>
        <dbReference type="SAM" id="Phobius"/>
    </source>
</evidence>
<dbReference type="Gene3D" id="3.30.450.20">
    <property type="entry name" value="PAS domain"/>
    <property type="match status" value="2"/>
</dbReference>
<dbReference type="PROSITE" id="PS50113">
    <property type="entry name" value="PAC"/>
    <property type="match status" value="1"/>
</dbReference>
<dbReference type="CDD" id="cd00130">
    <property type="entry name" value="PAS"/>
    <property type="match status" value="2"/>
</dbReference>
<dbReference type="InterPro" id="IPR000014">
    <property type="entry name" value="PAS"/>
</dbReference>
<feature type="domain" description="PAS" evidence="2">
    <location>
        <begin position="217"/>
        <end position="265"/>
    </location>
</feature>
<keyword evidence="1" id="KW-1133">Transmembrane helix</keyword>
<dbReference type="CDD" id="cd01949">
    <property type="entry name" value="GGDEF"/>
    <property type="match status" value="1"/>
</dbReference>
<evidence type="ECO:0000259" key="2">
    <source>
        <dbReference type="PROSITE" id="PS50112"/>
    </source>
</evidence>
<dbReference type="Pfam" id="PF00990">
    <property type="entry name" value="GGDEF"/>
    <property type="match status" value="1"/>
</dbReference>
<dbReference type="Gene3D" id="3.20.20.450">
    <property type="entry name" value="EAL domain"/>
    <property type="match status" value="1"/>
</dbReference>
<dbReference type="InterPro" id="IPR043128">
    <property type="entry name" value="Rev_trsase/Diguanyl_cyclase"/>
</dbReference>
<dbReference type="Pfam" id="PF00989">
    <property type="entry name" value="PAS"/>
    <property type="match status" value="1"/>
</dbReference>
<protein>
    <submittedName>
        <fullName evidence="6">PAS domain S-box-containing protein/diguanylate cyclase (GGDEF) domain-containing protein</fullName>
    </submittedName>
</protein>
<dbReference type="GO" id="GO:0006355">
    <property type="term" value="P:regulation of DNA-templated transcription"/>
    <property type="evidence" value="ECO:0007669"/>
    <property type="project" value="InterPro"/>
</dbReference>
<feature type="transmembrane region" description="Helical" evidence="1">
    <location>
        <begin position="21"/>
        <end position="43"/>
    </location>
</feature>
<reference evidence="6 7" key="1">
    <citation type="submission" date="2016-10" db="EMBL/GenBank/DDBJ databases">
        <authorList>
            <person name="de Groot N.N."/>
        </authorList>
    </citation>
    <scope>NUCLEOTIDE SEQUENCE [LARGE SCALE GENOMIC DNA]</scope>
    <source>
        <strain evidence="6 7">CGMCC 1.3442</strain>
    </source>
</reference>
<dbReference type="Pfam" id="PF13426">
    <property type="entry name" value="PAS_9"/>
    <property type="match status" value="1"/>
</dbReference>
<dbReference type="PANTHER" id="PTHR44757">
    <property type="entry name" value="DIGUANYLATE CYCLASE DGCP"/>
    <property type="match status" value="1"/>
</dbReference>
<keyword evidence="1" id="KW-0472">Membrane</keyword>
<accession>A0A1H0DBG8</accession>
<proteinExistence type="predicted"/>
<feature type="domain" description="PAS" evidence="2">
    <location>
        <begin position="92"/>
        <end position="159"/>
    </location>
</feature>
<dbReference type="PROSITE" id="PS50887">
    <property type="entry name" value="GGDEF"/>
    <property type="match status" value="1"/>
</dbReference>
<feature type="domain" description="EAL" evidence="4">
    <location>
        <begin position="511"/>
        <end position="762"/>
    </location>
</feature>
<dbReference type="InterPro" id="IPR000160">
    <property type="entry name" value="GGDEF_dom"/>
</dbReference>